<evidence type="ECO:0000313" key="2">
    <source>
        <dbReference type="EMBL" id="CAI4003580.1"/>
    </source>
</evidence>
<dbReference type="EMBL" id="CAMXCT030003298">
    <property type="protein sequence ID" value="CAL4790892.1"/>
    <property type="molecule type" value="Genomic_DNA"/>
</dbReference>
<dbReference type="InterPro" id="IPR008974">
    <property type="entry name" value="TRAF-like"/>
</dbReference>
<evidence type="ECO:0000313" key="4">
    <source>
        <dbReference type="Proteomes" id="UP001152797"/>
    </source>
</evidence>
<feature type="compositionally biased region" description="Polar residues" evidence="1">
    <location>
        <begin position="610"/>
        <end position="630"/>
    </location>
</feature>
<evidence type="ECO:0000256" key="1">
    <source>
        <dbReference type="SAM" id="MobiDB-lite"/>
    </source>
</evidence>
<dbReference type="OrthoDB" id="410538at2759"/>
<dbReference type="EMBL" id="CAMXCT020003298">
    <property type="protein sequence ID" value="CAL1156955.1"/>
    <property type="molecule type" value="Genomic_DNA"/>
</dbReference>
<dbReference type="Proteomes" id="UP001152797">
    <property type="component" value="Unassembled WGS sequence"/>
</dbReference>
<accession>A0A9P1GAE4</accession>
<feature type="region of interest" description="Disordered" evidence="1">
    <location>
        <begin position="138"/>
        <end position="169"/>
    </location>
</feature>
<proteinExistence type="predicted"/>
<keyword evidence="4" id="KW-1185">Reference proteome</keyword>
<organism evidence="2">
    <name type="scientific">Cladocopium goreaui</name>
    <dbReference type="NCBI Taxonomy" id="2562237"/>
    <lineage>
        <taxon>Eukaryota</taxon>
        <taxon>Sar</taxon>
        <taxon>Alveolata</taxon>
        <taxon>Dinophyceae</taxon>
        <taxon>Suessiales</taxon>
        <taxon>Symbiodiniaceae</taxon>
        <taxon>Cladocopium</taxon>
    </lineage>
</organism>
<reference evidence="2" key="1">
    <citation type="submission" date="2022-10" db="EMBL/GenBank/DDBJ databases">
        <authorList>
            <person name="Chen Y."/>
            <person name="Dougan E. K."/>
            <person name="Chan C."/>
            <person name="Rhodes N."/>
            <person name="Thang M."/>
        </authorList>
    </citation>
    <scope>NUCLEOTIDE SEQUENCE</scope>
</reference>
<sequence>MDSWFKLIIATCEAARAKDVFGKHVDSVLNKSAKIRNLISDLQKNYPTDDTAMKAVAALNNDLATLDNEFNKLSEHVASGERDDHHKECTKIAQMEAKIRTAKKHFKKPEVAWEDLQSALRPMSAKASSVSQIRTAEAVASDMGEERAVELTDSSTRDTESLREEATKNLEDYKTAANGRLDGHDEENLQMRTALMEVENLATRRVDWVIKDASKRLRPNSASKASLHTSWFSPKFDMAGVHGLQLELQLFRPSDWGADGESSGDVAIYLWACKGMNLVYKLYCGSKSQTCEKVFNGKVPYGTTRFCWLKDQINREDDTLRIGCEVLEAVREVEHICKPIQPPSDEELQDASQAEKEQADKLAKKQLPGSLLFRRHVNNRLFDQVKNQVDAMRSRMVRRVEWRVEQASLLRKCFPPGESICSASFNAAGIEGMQLIFYPCGYHGATDGFCSLYLYAPAGATLRCNLFIGDQKRDANHSFEVAGAFGRTNFCRFEAGLEQATDTIVVALEVDEAHQDMIATVAHPKAVPGDTRSIAQMDGSVSGPIESTVKLQQASGNLKKSPLEERRVLPSLWTAKSMADNSKKEDKFHSFDELKTQTRGPSPTRRVRDGSTSQLSPMNMSDFKASQSDDLTGELQPPLPKLKSSVSEKTTISDFRGASEWSVSTRGSRSRRSLPKSNSQVVVSPMSSPDI</sequence>
<protein>
    <submittedName>
        <fullName evidence="2">Uncharacterized protein</fullName>
    </submittedName>
</protein>
<reference evidence="3" key="2">
    <citation type="submission" date="2024-04" db="EMBL/GenBank/DDBJ databases">
        <authorList>
            <person name="Chen Y."/>
            <person name="Shah S."/>
            <person name="Dougan E. K."/>
            <person name="Thang M."/>
            <person name="Chan C."/>
        </authorList>
    </citation>
    <scope>NUCLEOTIDE SEQUENCE [LARGE SCALE GENOMIC DNA]</scope>
</reference>
<feature type="region of interest" description="Disordered" evidence="1">
    <location>
        <begin position="580"/>
        <end position="691"/>
    </location>
</feature>
<feature type="compositionally biased region" description="Basic and acidic residues" evidence="1">
    <location>
        <begin position="581"/>
        <end position="596"/>
    </location>
</feature>
<evidence type="ECO:0000313" key="3">
    <source>
        <dbReference type="EMBL" id="CAL1156955.1"/>
    </source>
</evidence>
<gene>
    <name evidence="2" type="ORF">C1SCF055_LOCUS29441</name>
</gene>
<dbReference type="EMBL" id="CAMXCT010003298">
    <property type="protein sequence ID" value="CAI4003580.1"/>
    <property type="molecule type" value="Genomic_DNA"/>
</dbReference>
<name>A0A9P1GAE4_9DINO</name>
<dbReference type="SUPFAM" id="SSF49599">
    <property type="entry name" value="TRAF domain-like"/>
    <property type="match status" value="1"/>
</dbReference>
<comment type="caution">
    <text evidence="2">The sequence shown here is derived from an EMBL/GenBank/DDBJ whole genome shotgun (WGS) entry which is preliminary data.</text>
</comment>
<dbReference type="AlphaFoldDB" id="A0A9P1GAE4"/>
<feature type="compositionally biased region" description="Basic and acidic residues" evidence="1">
    <location>
        <begin position="144"/>
        <end position="169"/>
    </location>
</feature>
<dbReference type="Gene3D" id="2.60.210.10">
    <property type="entry name" value="Apoptosis, Tumor Necrosis Factor Receptor Associated Protein 2, Chain A"/>
    <property type="match status" value="1"/>
</dbReference>
<feature type="compositionally biased region" description="Polar residues" evidence="1">
    <location>
        <begin position="675"/>
        <end position="691"/>
    </location>
</feature>
<feature type="compositionally biased region" description="Polar residues" evidence="1">
    <location>
        <begin position="644"/>
        <end position="653"/>
    </location>
</feature>